<keyword evidence="1" id="KW-1133">Transmembrane helix</keyword>
<proteinExistence type="predicted"/>
<sequence length="124" mass="14021">MFKRLLQYVIDKKESVSAHFAWGFGIYSAVHVRCGSSVLVGILMTIGFGIAWEVVMEIVTTAWSHRQSRQGLLGLAAYSAATRMGYRERIICQLKTPTVWKASLLDALTFWPGWIVGYFVWRGC</sequence>
<reference evidence="2" key="1">
    <citation type="submission" date="2021-05" db="EMBL/GenBank/DDBJ databases">
        <title>Energy efficiency and biological interactions define the core microbiome of deep oligotrophic groundwater.</title>
        <authorList>
            <person name="Mehrshad M."/>
            <person name="Lopez-Fernandez M."/>
            <person name="Bell E."/>
            <person name="Bernier-Latmani R."/>
            <person name="Bertilsson S."/>
            <person name="Dopson M."/>
        </authorList>
    </citation>
    <scope>NUCLEOTIDE SEQUENCE</scope>
    <source>
        <strain evidence="2">Modern_marine.mb.64</strain>
    </source>
</reference>
<protein>
    <submittedName>
        <fullName evidence="2">Uncharacterized protein</fullName>
    </submittedName>
</protein>
<evidence type="ECO:0000256" key="1">
    <source>
        <dbReference type="SAM" id="Phobius"/>
    </source>
</evidence>
<dbReference type="Proteomes" id="UP000777784">
    <property type="component" value="Unassembled WGS sequence"/>
</dbReference>
<keyword evidence="1" id="KW-0812">Transmembrane</keyword>
<feature type="transmembrane region" description="Helical" evidence="1">
    <location>
        <begin position="20"/>
        <end position="50"/>
    </location>
</feature>
<accession>A0A948RZ93</accession>
<dbReference type="AlphaFoldDB" id="A0A948RZ93"/>
<comment type="caution">
    <text evidence="2">The sequence shown here is derived from an EMBL/GenBank/DDBJ whole genome shotgun (WGS) entry which is preliminary data.</text>
</comment>
<organism evidence="2 3">
    <name type="scientific">Eiseniibacteriota bacterium</name>
    <dbReference type="NCBI Taxonomy" id="2212470"/>
    <lineage>
        <taxon>Bacteria</taxon>
        <taxon>Candidatus Eiseniibacteriota</taxon>
    </lineage>
</organism>
<evidence type="ECO:0000313" key="3">
    <source>
        <dbReference type="Proteomes" id="UP000777784"/>
    </source>
</evidence>
<keyword evidence="1" id="KW-0472">Membrane</keyword>
<dbReference type="EMBL" id="JAHJDP010000077">
    <property type="protein sequence ID" value="MBU2691887.1"/>
    <property type="molecule type" value="Genomic_DNA"/>
</dbReference>
<feature type="transmembrane region" description="Helical" evidence="1">
    <location>
        <begin position="98"/>
        <end position="121"/>
    </location>
</feature>
<gene>
    <name evidence="2" type="ORF">KJ970_13280</name>
</gene>
<name>A0A948RZ93_UNCEI</name>
<evidence type="ECO:0000313" key="2">
    <source>
        <dbReference type="EMBL" id="MBU2691887.1"/>
    </source>
</evidence>